<protein>
    <recommendedName>
        <fullName evidence="3">Phospholipase D-like domain-containing protein</fullName>
    </recommendedName>
</protein>
<dbReference type="InterPro" id="IPR025202">
    <property type="entry name" value="PLD-like_dom"/>
</dbReference>
<feature type="domain" description="Phospholipase D-like" evidence="3">
    <location>
        <begin position="388"/>
        <end position="515"/>
    </location>
</feature>
<accession>A0A316TLF7</accession>
<organism evidence="4 5">
    <name type="scientific">Nocardioides silvaticus</name>
    <dbReference type="NCBI Taxonomy" id="2201891"/>
    <lineage>
        <taxon>Bacteria</taxon>
        <taxon>Bacillati</taxon>
        <taxon>Actinomycetota</taxon>
        <taxon>Actinomycetes</taxon>
        <taxon>Propionibacteriales</taxon>
        <taxon>Nocardioidaceae</taxon>
        <taxon>Nocardioides</taxon>
    </lineage>
</organism>
<feature type="region of interest" description="Disordered" evidence="1">
    <location>
        <begin position="1"/>
        <end position="20"/>
    </location>
</feature>
<keyword evidence="2" id="KW-1133">Transmembrane helix</keyword>
<dbReference type="Proteomes" id="UP000245507">
    <property type="component" value="Unassembled WGS sequence"/>
</dbReference>
<evidence type="ECO:0000256" key="2">
    <source>
        <dbReference type="SAM" id="Phobius"/>
    </source>
</evidence>
<dbReference type="EMBL" id="QGDD01000001">
    <property type="protein sequence ID" value="PWN04471.1"/>
    <property type="molecule type" value="Genomic_DNA"/>
</dbReference>
<gene>
    <name evidence="4" type="ORF">DJ010_02195</name>
</gene>
<evidence type="ECO:0000313" key="5">
    <source>
        <dbReference type="Proteomes" id="UP000245507"/>
    </source>
</evidence>
<evidence type="ECO:0000313" key="4">
    <source>
        <dbReference type="EMBL" id="PWN04471.1"/>
    </source>
</evidence>
<dbReference type="Gene3D" id="3.30.870.10">
    <property type="entry name" value="Endonuclease Chain A"/>
    <property type="match status" value="2"/>
</dbReference>
<dbReference type="SUPFAM" id="SSF56024">
    <property type="entry name" value="Phospholipase D/nuclease"/>
    <property type="match status" value="2"/>
</dbReference>
<evidence type="ECO:0000256" key="1">
    <source>
        <dbReference type="SAM" id="MobiDB-lite"/>
    </source>
</evidence>
<comment type="caution">
    <text evidence="4">The sequence shown here is derived from an EMBL/GenBank/DDBJ whole genome shotgun (WGS) entry which is preliminary data.</text>
</comment>
<dbReference type="AlphaFoldDB" id="A0A316TLF7"/>
<reference evidence="4 5" key="1">
    <citation type="submission" date="2018-05" db="EMBL/GenBank/DDBJ databases">
        <title>Nocardioides silvaticus genome.</title>
        <authorList>
            <person name="Li C."/>
            <person name="Wang G."/>
        </authorList>
    </citation>
    <scope>NUCLEOTIDE SEQUENCE [LARGE SCALE GENOMIC DNA]</scope>
    <source>
        <strain evidence="4 5">CCTCC AB 2018079</strain>
    </source>
</reference>
<feature type="transmembrane region" description="Helical" evidence="2">
    <location>
        <begin position="88"/>
        <end position="109"/>
    </location>
</feature>
<feature type="domain" description="Phospholipase D-like" evidence="3">
    <location>
        <begin position="153"/>
        <end position="324"/>
    </location>
</feature>
<keyword evidence="5" id="KW-1185">Reference proteome</keyword>
<dbReference type="Pfam" id="PF13091">
    <property type="entry name" value="PLDc_2"/>
    <property type="match status" value="2"/>
</dbReference>
<name>A0A316TLF7_9ACTN</name>
<keyword evidence="2" id="KW-0812">Transmembrane</keyword>
<keyword evidence="2" id="KW-0472">Membrane</keyword>
<dbReference type="CDD" id="cd00138">
    <property type="entry name" value="PLDc_SF"/>
    <property type="match status" value="1"/>
</dbReference>
<proteinExistence type="predicted"/>
<sequence length="534" mass="60093">MPRTGSRRERRGSSCLPTSPGFPPVSPRWCGAVSNLTRHQGLRPIVRACRGDTSHQHQQPQGKGLSCWANRLLRDRPAAYPGRSVRRVTLLLVTVLSASFLLVPASAVGPNGGAVFNTPRPYAGDKGNYKIVRTVENAIRNTVRTKKHPRPVIHISTYLLDRPKTVKMLISACRRGVQVRVLLDEDIASRPSRKLITALNADNVRGHNADPRAGRCNRPLRADHGGLRTKVGADAQALETFTAREAARSIAAPSKDSATWGKDGSYVKKCEGSCRGKGGNMHSKFYLFSHTKKSHHVVMVSSSNLNRGGARLGWNDMYVAKKRKKLYRGFKAMHRLMTDDVRSDGRKVEVKDGPYVARFFPMRNAGKKNDPTLQDLNRIRCKSGFGRTQVHVSMFYWKGKRGDYLLDKLASLARNGCKVRIVYGAPSRALAKRMRAMAKRHLIDLWDSRWDYNDDGWSEVRTHAKYVLVKGTIGKDRKAHAVWTGSQNWVGGSLSISDETTLNIRMRSAYESYRKNWVKIKKHSRRLPYSQYPR</sequence>
<evidence type="ECO:0000259" key="3">
    <source>
        <dbReference type="Pfam" id="PF13091"/>
    </source>
</evidence>